<proteinExistence type="predicted"/>
<name>A0AAE1DJH6_9GAST</name>
<reference evidence="2" key="1">
    <citation type="journal article" date="2023" name="G3 (Bethesda)">
        <title>A reference genome for the long-term kleptoplast-retaining sea slug Elysia crispata morphotype clarki.</title>
        <authorList>
            <person name="Eastman K.E."/>
            <person name="Pendleton A.L."/>
            <person name="Shaikh M.A."/>
            <person name="Suttiyut T."/>
            <person name="Ogas R."/>
            <person name="Tomko P."/>
            <person name="Gavelis G."/>
            <person name="Widhalm J.R."/>
            <person name="Wisecaver J.H."/>
        </authorList>
    </citation>
    <scope>NUCLEOTIDE SEQUENCE</scope>
    <source>
        <strain evidence="2">ECLA1</strain>
    </source>
</reference>
<protein>
    <submittedName>
        <fullName evidence="2">Uncharacterized protein</fullName>
    </submittedName>
</protein>
<accession>A0AAE1DJH6</accession>
<comment type="caution">
    <text evidence="2">The sequence shown here is derived from an EMBL/GenBank/DDBJ whole genome shotgun (WGS) entry which is preliminary data.</text>
</comment>
<keyword evidence="3" id="KW-1185">Reference proteome</keyword>
<gene>
    <name evidence="2" type="ORF">RRG08_067361</name>
</gene>
<dbReference type="AlphaFoldDB" id="A0AAE1DJH6"/>
<feature type="compositionally biased region" description="Basic and acidic residues" evidence="1">
    <location>
        <begin position="205"/>
        <end position="215"/>
    </location>
</feature>
<sequence length="215" mass="24326">MKPERTNPGSFANRVTCGSTGRTCIQQEATCTNGACVCKEIHEEAKGDFRCYQDKSMVCELKSDPSLRTFNGEVENFPFPCRYMVTHVRTDLKNKFGDLIGTCESKVFGFNGKADGKYIVLGFDVQIKIMYTNPAKSVISTFRHSATAINNANSVSLVYRDRGQQRQKHRQLGQTSFYSPAYRDSEQQRQKHRQLGKHHSTGLVYRDKGTTETET</sequence>
<evidence type="ECO:0000313" key="3">
    <source>
        <dbReference type="Proteomes" id="UP001283361"/>
    </source>
</evidence>
<feature type="compositionally biased region" description="Basic residues" evidence="1">
    <location>
        <begin position="190"/>
        <end position="200"/>
    </location>
</feature>
<dbReference type="Proteomes" id="UP001283361">
    <property type="component" value="Unassembled WGS sequence"/>
</dbReference>
<evidence type="ECO:0000256" key="1">
    <source>
        <dbReference type="SAM" id="MobiDB-lite"/>
    </source>
</evidence>
<dbReference type="EMBL" id="JAWDGP010003582">
    <property type="protein sequence ID" value="KAK3772936.1"/>
    <property type="molecule type" value="Genomic_DNA"/>
</dbReference>
<evidence type="ECO:0000313" key="2">
    <source>
        <dbReference type="EMBL" id="KAK3772936.1"/>
    </source>
</evidence>
<feature type="region of interest" description="Disordered" evidence="1">
    <location>
        <begin position="169"/>
        <end position="215"/>
    </location>
</feature>
<organism evidence="2 3">
    <name type="scientific">Elysia crispata</name>
    <name type="common">lettuce slug</name>
    <dbReference type="NCBI Taxonomy" id="231223"/>
    <lineage>
        <taxon>Eukaryota</taxon>
        <taxon>Metazoa</taxon>
        <taxon>Spiralia</taxon>
        <taxon>Lophotrochozoa</taxon>
        <taxon>Mollusca</taxon>
        <taxon>Gastropoda</taxon>
        <taxon>Heterobranchia</taxon>
        <taxon>Euthyneura</taxon>
        <taxon>Panpulmonata</taxon>
        <taxon>Sacoglossa</taxon>
        <taxon>Placobranchoidea</taxon>
        <taxon>Plakobranchidae</taxon>
        <taxon>Elysia</taxon>
    </lineage>
</organism>